<evidence type="ECO:0000256" key="1">
    <source>
        <dbReference type="SAM" id="MobiDB-lite"/>
    </source>
</evidence>
<feature type="compositionally biased region" description="Basic and acidic residues" evidence="1">
    <location>
        <begin position="130"/>
        <end position="144"/>
    </location>
</feature>
<name>A0A2N8NRD7_STREU</name>
<dbReference type="EMBL" id="LGUI01000009">
    <property type="protein sequence ID" value="PNE31334.1"/>
    <property type="molecule type" value="Genomic_DNA"/>
</dbReference>
<feature type="compositionally biased region" description="Basic residues" evidence="1">
    <location>
        <begin position="94"/>
        <end position="104"/>
    </location>
</feature>
<feature type="compositionally biased region" description="Low complexity" evidence="1">
    <location>
        <begin position="38"/>
        <end position="49"/>
    </location>
</feature>
<keyword evidence="3" id="KW-1185">Reference proteome</keyword>
<feature type="region of interest" description="Disordered" evidence="1">
    <location>
        <begin position="1"/>
        <end position="157"/>
    </location>
</feature>
<evidence type="ECO:0000313" key="3">
    <source>
        <dbReference type="Proteomes" id="UP000235945"/>
    </source>
</evidence>
<dbReference type="AlphaFoldDB" id="A0A2N8NRD7"/>
<reference evidence="3" key="1">
    <citation type="submission" date="2015-07" db="EMBL/GenBank/DDBJ databases">
        <authorList>
            <person name="Graham D.E."/>
            <person name="Giannone R.J."/>
            <person name="Gulvik C.A."/>
            <person name="Hettich R.L."/>
            <person name="Klingeman D.M."/>
            <person name="Mahan K.M."/>
            <person name="Parry R.J."/>
            <person name="Spain J.C."/>
        </authorList>
    </citation>
    <scope>NUCLEOTIDE SEQUENCE [LARGE SCALE GENOMIC DNA]</scope>
    <source>
        <strain evidence="3">ATCC 27428</strain>
    </source>
</reference>
<gene>
    <name evidence="2" type="ORF">AF335_25225</name>
</gene>
<comment type="caution">
    <text evidence="2">The sequence shown here is derived from an EMBL/GenBank/DDBJ whole genome shotgun (WGS) entry which is preliminary data.</text>
</comment>
<organism evidence="2 3">
    <name type="scientific">Streptomyces eurocidicus</name>
    <name type="common">Streptoverticillium eurocidicus</name>
    <dbReference type="NCBI Taxonomy" id="66423"/>
    <lineage>
        <taxon>Bacteria</taxon>
        <taxon>Bacillati</taxon>
        <taxon>Actinomycetota</taxon>
        <taxon>Actinomycetes</taxon>
        <taxon>Kitasatosporales</taxon>
        <taxon>Streptomycetaceae</taxon>
        <taxon>Streptomyces</taxon>
    </lineage>
</organism>
<protein>
    <submittedName>
        <fullName evidence="2">Uncharacterized protein</fullName>
    </submittedName>
</protein>
<dbReference type="Proteomes" id="UP000235945">
    <property type="component" value="Unassembled WGS sequence"/>
</dbReference>
<feature type="compositionally biased region" description="Basic residues" evidence="1">
    <location>
        <begin position="50"/>
        <end position="64"/>
    </location>
</feature>
<accession>A0A2N8NRD7</accession>
<sequence length="157" mass="16547">MASVARTDASNVCGSHYDLPHSSSVTDGRGECDVVQPAAAHRAGRAQGARAHRLPGGRRPRGRPGRALADAVHAARPPDVLLGRLDGGGGPVPGRRRRARRRGERPHPGAAARPLRRQLAGRPRRGGVRAADRGAARHGPERRRGAAGVGRRAVRGR</sequence>
<evidence type="ECO:0000313" key="2">
    <source>
        <dbReference type="EMBL" id="PNE31334.1"/>
    </source>
</evidence>
<proteinExistence type="predicted"/>
<feature type="compositionally biased region" description="Low complexity" evidence="1">
    <location>
        <begin position="65"/>
        <end position="84"/>
    </location>
</feature>